<feature type="non-terminal residue" evidence="2">
    <location>
        <position position="215"/>
    </location>
</feature>
<evidence type="ECO:0000313" key="2">
    <source>
        <dbReference type="EMBL" id="CAK0884691.1"/>
    </source>
</evidence>
<feature type="region of interest" description="Disordered" evidence="1">
    <location>
        <begin position="98"/>
        <end position="128"/>
    </location>
</feature>
<name>A0ABN9WHS3_9DINO</name>
<feature type="non-terminal residue" evidence="2">
    <location>
        <position position="1"/>
    </location>
</feature>
<protein>
    <submittedName>
        <fullName evidence="2">Uncharacterized protein</fullName>
    </submittedName>
</protein>
<reference evidence="2" key="1">
    <citation type="submission" date="2023-10" db="EMBL/GenBank/DDBJ databases">
        <authorList>
            <person name="Chen Y."/>
            <person name="Shah S."/>
            <person name="Dougan E. K."/>
            <person name="Thang M."/>
            <person name="Chan C."/>
        </authorList>
    </citation>
    <scope>NUCLEOTIDE SEQUENCE [LARGE SCALE GENOMIC DNA]</scope>
</reference>
<keyword evidence="3" id="KW-1185">Reference proteome</keyword>
<dbReference type="EMBL" id="CAUYUJ010018575">
    <property type="protein sequence ID" value="CAK0884691.1"/>
    <property type="molecule type" value="Genomic_DNA"/>
</dbReference>
<evidence type="ECO:0000313" key="3">
    <source>
        <dbReference type="Proteomes" id="UP001189429"/>
    </source>
</evidence>
<evidence type="ECO:0000256" key="1">
    <source>
        <dbReference type="SAM" id="MobiDB-lite"/>
    </source>
</evidence>
<dbReference type="Proteomes" id="UP001189429">
    <property type="component" value="Unassembled WGS sequence"/>
</dbReference>
<gene>
    <name evidence="2" type="ORF">PCOR1329_LOCUS66518</name>
</gene>
<organism evidence="2 3">
    <name type="scientific">Prorocentrum cordatum</name>
    <dbReference type="NCBI Taxonomy" id="2364126"/>
    <lineage>
        <taxon>Eukaryota</taxon>
        <taxon>Sar</taxon>
        <taxon>Alveolata</taxon>
        <taxon>Dinophyceae</taxon>
        <taxon>Prorocentrales</taxon>
        <taxon>Prorocentraceae</taxon>
        <taxon>Prorocentrum</taxon>
    </lineage>
</organism>
<sequence>EWGVLDTSSAGMLRQVSEEDAREIVSSLGPEVRNPSAFVTKALKLRNLAAFPDRLDRAKAGTMSQDIAMDRYAAELRAAAAAGESFSRSMARWTARSTIPRWPRRLPPGGQRRRRQTRPLPRPPRLRRAEAARVSAEAAVAEAAAAQALAEAAAAEAAARAARRGARSSSSKLYVFGQVLGGRTRLSLDSRHSAENYPVTNVRNPARISWIGVGR</sequence>
<accession>A0ABN9WHS3</accession>
<proteinExistence type="predicted"/>
<comment type="caution">
    <text evidence="2">The sequence shown here is derived from an EMBL/GenBank/DDBJ whole genome shotgun (WGS) entry which is preliminary data.</text>
</comment>